<keyword evidence="4 7" id="KW-0406">Ion transport</keyword>
<dbReference type="PANTHER" id="PTHR11910">
    <property type="entry name" value="ATP SYNTHASE DELTA CHAIN"/>
    <property type="match status" value="1"/>
</dbReference>
<dbReference type="Pfam" id="PF00213">
    <property type="entry name" value="OSCP"/>
    <property type="match status" value="1"/>
</dbReference>
<keyword evidence="2 7" id="KW-0813">Transport</keyword>
<dbReference type="EMBL" id="BAAAFG010000015">
    <property type="protein sequence ID" value="GAA0872791.1"/>
    <property type="molecule type" value="Genomic_DNA"/>
</dbReference>
<evidence type="ECO:0000256" key="4">
    <source>
        <dbReference type="ARBA" id="ARBA00023065"/>
    </source>
</evidence>
<proteinExistence type="inferred from homology"/>
<comment type="function">
    <text evidence="7">F(1)F(0) ATP synthase produces ATP from ADP in the presence of a proton or sodium gradient. F-type ATPases consist of two structural domains, F(1) containing the extramembraneous catalytic core and F(0) containing the membrane proton channel, linked together by a central stalk and a peripheral stalk. During catalysis, ATP synthesis in the catalytic domain of F(1) is coupled via a rotary mechanism of the central stalk subunits to proton translocation.</text>
</comment>
<comment type="function">
    <text evidence="7">This protein is part of the stalk that links CF(0) to CF(1). It either transmits conformational changes from CF(0) to CF(1) or is implicated in proton conduction.</text>
</comment>
<name>A0ABN1MHX8_9FLAO</name>
<evidence type="ECO:0000313" key="9">
    <source>
        <dbReference type="Proteomes" id="UP001500507"/>
    </source>
</evidence>
<gene>
    <name evidence="7 8" type="primary">atpH</name>
    <name evidence="8" type="ORF">GCM10009117_19380</name>
</gene>
<evidence type="ECO:0000256" key="1">
    <source>
        <dbReference type="ARBA" id="ARBA00004370"/>
    </source>
</evidence>
<comment type="caution">
    <text evidence="8">The sequence shown here is derived from an EMBL/GenBank/DDBJ whole genome shotgun (WGS) entry which is preliminary data.</text>
</comment>
<dbReference type="InterPro" id="IPR026015">
    <property type="entry name" value="ATP_synth_OSCP/delta_N_sf"/>
</dbReference>
<sequence>MTSRASIRYARALLELAQEKGSAKKVYVDMQQIKDTLALNGELSGVLMGAVIASDIKRNVLRSVFKNASAETMNLFDVLIENKRVEILDDIAAKYIQLYDKLNNSQVATVTTAVPLTKDMEKKIVAKVKELTGHEASIKNTIDESILGGFVLRVGDLQYNASIAGKLSALKRELTTDAYVSKL</sequence>
<dbReference type="PRINTS" id="PR00125">
    <property type="entry name" value="ATPASEDELTA"/>
</dbReference>
<reference evidence="8 9" key="1">
    <citation type="journal article" date="2019" name="Int. J. Syst. Evol. Microbiol.">
        <title>The Global Catalogue of Microorganisms (GCM) 10K type strain sequencing project: providing services to taxonomists for standard genome sequencing and annotation.</title>
        <authorList>
            <consortium name="The Broad Institute Genomics Platform"/>
            <consortium name="The Broad Institute Genome Sequencing Center for Infectious Disease"/>
            <person name="Wu L."/>
            <person name="Ma J."/>
        </authorList>
    </citation>
    <scope>NUCLEOTIDE SEQUENCE [LARGE SCALE GENOMIC DNA]</scope>
    <source>
        <strain evidence="8 9">JCM 16082</strain>
    </source>
</reference>
<dbReference type="NCBIfam" id="TIGR01145">
    <property type="entry name" value="ATP_synt_delta"/>
    <property type="match status" value="1"/>
</dbReference>
<comment type="subcellular location">
    <subcellularLocation>
        <location evidence="7">Cell membrane</location>
        <topology evidence="7">Peripheral membrane protein</topology>
    </subcellularLocation>
    <subcellularLocation>
        <location evidence="1">Membrane</location>
    </subcellularLocation>
</comment>
<evidence type="ECO:0000256" key="6">
    <source>
        <dbReference type="ARBA" id="ARBA00023310"/>
    </source>
</evidence>
<evidence type="ECO:0000256" key="5">
    <source>
        <dbReference type="ARBA" id="ARBA00023136"/>
    </source>
</evidence>
<keyword evidence="6 7" id="KW-0066">ATP synthesis</keyword>
<keyword evidence="5 7" id="KW-0472">Membrane</keyword>
<dbReference type="SUPFAM" id="SSF47928">
    <property type="entry name" value="N-terminal domain of the delta subunit of the F1F0-ATP synthase"/>
    <property type="match status" value="1"/>
</dbReference>
<evidence type="ECO:0000256" key="7">
    <source>
        <dbReference type="HAMAP-Rule" id="MF_01416"/>
    </source>
</evidence>
<dbReference type="InterPro" id="IPR000711">
    <property type="entry name" value="ATPase_OSCP/dsu"/>
</dbReference>
<protein>
    <recommendedName>
        <fullName evidence="7">ATP synthase subunit delta</fullName>
    </recommendedName>
    <alternativeName>
        <fullName evidence="7">ATP synthase F(1) sector subunit delta</fullName>
    </alternativeName>
    <alternativeName>
        <fullName evidence="7">F-type ATPase subunit delta</fullName>
        <shortName evidence="7">F-ATPase subunit delta</shortName>
    </alternativeName>
</protein>
<keyword evidence="7" id="KW-0139">CF(1)</keyword>
<keyword evidence="7" id="KW-1003">Cell membrane</keyword>
<dbReference type="RefSeq" id="WP_343766722.1">
    <property type="nucleotide sequence ID" value="NZ_BAAAFG010000015.1"/>
</dbReference>
<organism evidence="8 9">
    <name type="scientific">Gangjinia marincola</name>
    <dbReference type="NCBI Taxonomy" id="578463"/>
    <lineage>
        <taxon>Bacteria</taxon>
        <taxon>Pseudomonadati</taxon>
        <taxon>Bacteroidota</taxon>
        <taxon>Flavobacteriia</taxon>
        <taxon>Flavobacteriales</taxon>
        <taxon>Flavobacteriaceae</taxon>
        <taxon>Gangjinia</taxon>
    </lineage>
</organism>
<evidence type="ECO:0000256" key="3">
    <source>
        <dbReference type="ARBA" id="ARBA00022781"/>
    </source>
</evidence>
<dbReference type="HAMAP" id="MF_01416">
    <property type="entry name" value="ATP_synth_delta_bact"/>
    <property type="match status" value="1"/>
</dbReference>
<keyword evidence="3 7" id="KW-0375">Hydrogen ion transport</keyword>
<keyword evidence="9" id="KW-1185">Reference proteome</keyword>
<accession>A0ABN1MHX8</accession>
<comment type="similarity">
    <text evidence="7">Belongs to the ATPase delta chain family.</text>
</comment>
<evidence type="ECO:0000256" key="2">
    <source>
        <dbReference type="ARBA" id="ARBA00022448"/>
    </source>
</evidence>
<dbReference type="Proteomes" id="UP001500507">
    <property type="component" value="Unassembled WGS sequence"/>
</dbReference>
<evidence type="ECO:0000313" key="8">
    <source>
        <dbReference type="EMBL" id="GAA0872791.1"/>
    </source>
</evidence>
<dbReference type="Gene3D" id="1.10.520.20">
    <property type="entry name" value="N-terminal domain of the delta subunit of the F1F0-ATP synthase"/>
    <property type="match status" value="1"/>
</dbReference>